<feature type="signal peptide" evidence="1">
    <location>
        <begin position="1"/>
        <end position="26"/>
    </location>
</feature>
<accession>A0A511QY16</accession>
<comment type="caution">
    <text evidence="2">The sequence shown here is derived from an EMBL/GenBank/DDBJ whole genome shotgun (WGS) entry which is preliminary data.</text>
</comment>
<evidence type="ECO:0000256" key="1">
    <source>
        <dbReference type="SAM" id="SignalP"/>
    </source>
</evidence>
<dbReference type="Proteomes" id="UP000321113">
    <property type="component" value="Unassembled WGS sequence"/>
</dbReference>
<sequence length="125" mass="14187">MSLKKVFPRVLIVFGLVGMFTTNAMACSGPHNTDPRLMLFNQSLLDMSLCGINQHISDDQGSQWFESIASRADTETADLYEHFLHFVVTDMHEVSQNPELLEQWTPAYCEQELAQVSRPQVKRLG</sequence>
<feature type="chain" id="PRO_5021872673" evidence="1">
    <location>
        <begin position="27"/>
        <end position="125"/>
    </location>
</feature>
<evidence type="ECO:0000313" key="3">
    <source>
        <dbReference type="Proteomes" id="UP000321113"/>
    </source>
</evidence>
<organism evidence="2 3">
    <name type="scientific">Vibrio superstes NBRC 103154</name>
    <dbReference type="NCBI Taxonomy" id="1219062"/>
    <lineage>
        <taxon>Bacteria</taxon>
        <taxon>Pseudomonadati</taxon>
        <taxon>Pseudomonadota</taxon>
        <taxon>Gammaproteobacteria</taxon>
        <taxon>Vibrionales</taxon>
        <taxon>Vibrionaceae</taxon>
        <taxon>Vibrio</taxon>
    </lineage>
</organism>
<dbReference type="EMBL" id="BJXK01000023">
    <property type="protein sequence ID" value="GEM81432.1"/>
    <property type="molecule type" value="Genomic_DNA"/>
</dbReference>
<protein>
    <submittedName>
        <fullName evidence="2">Uncharacterized protein</fullName>
    </submittedName>
</protein>
<keyword evidence="3" id="KW-1185">Reference proteome</keyword>
<name>A0A511QY16_9VIBR</name>
<dbReference type="AlphaFoldDB" id="A0A511QY16"/>
<reference evidence="2 3" key="1">
    <citation type="submission" date="2019-07" db="EMBL/GenBank/DDBJ databases">
        <title>Whole genome shotgun sequence of Vibrio superstes NBRC 103154.</title>
        <authorList>
            <person name="Hosoyama A."/>
            <person name="Uohara A."/>
            <person name="Ohji S."/>
            <person name="Ichikawa N."/>
        </authorList>
    </citation>
    <scope>NUCLEOTIDE SEQUENCE [LARGE SCALE GENOMIC DNA]</scope>
    <source>
        <strain evidence="2 3">NBRC 103154</strain>
    </source>
</reference>
<evidence type="ECO:0000313" key="2">
    <source>
        <dbReference type="EMBL" id="GEM81432.1"/>
    </source>
</evidence>
<dbReference type="OrthoDB" id="5870848at2"/>
<keyword evidence="1" id="KW-0732">Signal</keyword>
<gene>
    <name evidence="2" type="ORF">VSU01S_36770</name>
</gene>
<dbReference type="RefSeq" id="WP_119010301.1">
    <property type="nucleotide sequence ID" value="NZ_BJXK01000023.1"/>
</dbReference>
<proteinExistence type="predicted"/>